<gene>
    <name evidence="1" type="ORF">ACFS1K_07075</name>
</gene>
<keyword evidence="2" id="KW-1185">Reference proteome</keyword>
<evidence type="ECO:0000313" key="2">
    <source>
        <dbReference type="Proteomes" id="UP001597532"/>
    </source>
</evidence>
<comment type="caution">
    <text evidence="1">The sequence shown here is derived from an EMBL/GenBank/DDBJ whole genome shotgun (WGS) entry which is preliminary data.</text>
</comment>
<sequence>MKAPTNNNRASLGMNTWKVNFPKLLKEYAKRCRESYYSMQNL</sequence>
<name>A0ABW5VGW3_9FLAO</name>
<organism evidence="1 2">
    <name type="scientific">Arenibacter antarcticus</name>
    <dbReference type="NCBI Taxonomy" id="2040469"/>
    <lineage>
        <taxon>Bacteria</taxon>
        <taxon>Pseudomonadati</taxon>
        <taxon>Bacteroidota</taxon>
        <taxon>Flavobacteriia</taxon>
        <taxon>Flavobacteriales</taxon>
        <taxon>Flavobacteriaceae</taxon>
        <taxon>Arenibacter</taxon>
    </lineage>
</organism>
<evidence type="ECO:0000313" key="1">
    <source>
        <dbReference type="EMBL" id="MFD2789515.1"/>
    </source>
</evidence>
<dbReference type="EMBL" id="JBHUOK010000021">
    <property type="protein sequence ID" value="MFD2789515.1"/>
    <property type="molecule type" value="Genomic_DNA"/>
</dbReference>
<dbReference type="Proteomes" id="UP001597532">
    <property type="component" value="Unassembled WGS sequence"/>
</dbReference>
<reference evidence="2" key="1">
    <citation type="journal article" date="2019" name="Int. J. Syst. Evol. Microbiol.">
        <title>The Global Catalogue of Microorganisms (GCM) 10K type strain sequencing project: providing services to taxonomists for standard genome sequencing and annotation.</title>
        <authorList>
            <consortium name="The Broad Institute Genomics Platform"/>
            <consortium name="The Broad Institute Genome Sequencing Center for Infectious Disease"/>
            <person name="Wu L."/>
            <person name="Ma J."/>
        </authorList>
    </citation>
    <scope>NUCLEOTIDE SEQUENCE [LARGE SCALE GENOMIC DNA]</scope>
    <source>
        <strain evidence="2">KCTC 52924</strain>
    </source>
</reference>
<accession>A0ABW5VGW3</accession>
<proteinExistence type="predicted"/>
<dbReference type="RefSeq" id="WP_285903393.1">
    <property type="nucleotide sequence ID" value="NZ_CP166679.1"/>
</dbReference>
<protein>
    <submittedName>
        <fullName evidence="1">Uncharacterized protein</fullName>
    </submittedName>
</protein>